<keyword evidence="7" id="KW-1133">Transmembrane helix</keyword>
<gene>
    <name evidence="9" type="ORF">TSOC_009932</name>
</gene>
<dbReference type="PROSITE" id="PS00139">
    <property type="entry name" value="THIOL_PROTEASE_CYS"/>
    <property type="match status" value="1"/>
</dbReference>
<keyword evidence="10" id="KW-1185">Reference proteome</keyword>
<evidence type="ECO:0000256" key="1">
    <source>
        <dbReference type="ARBA" id="ARBA00007623"/>
    </source>
</evidence>
<dbReference type="InterPro" id="IPR001300">
    <property type="entry name" value="Peptidase_C2_calpain_cat"/>
</dbReference>
<proteinExistence type="inferred from homology"/>
<comment type="similarity">
    <text evidence="1">Belongs to the peptidase C2 family.</text>
</comment>
<dbReference type="InterPro" id="IPR022684">
    <property type="entry name" value="Calpain_cysteine_protease"/>
</dbReference>
<feature type="transmembrane region" description="Helical" evidence="7">
    <location>
        <begin position="20"/>
        <end position="44"/>
    </location>
</feature>
<evidence type="ECO:0000256" key="3">
    <source>
        <dbReference type="ARBA" id="ARBA00022801"/>
    </source>
</evidence>
<comment type="caution">
    <text evidence="9">The sequence shown here is derived from an EMBL/GenBank/DDBJ whole genome shotgun (WGS) entry which is preliminary data.</text>
</comment>
<keyword evidence="2" id="KW-0645">Protease</keyword>
<dbReference type="Proteomes" id="UP000236333">
    <property type="component" value="Unassembled WGS sequence"/>
</dbReference>
<keyword evidence="7" id="KW-0472">Membrane</keyword>
<keyword evidence="3" id="KW-0378">Hydrolase</keyword>
<dbReference type="GO" id="GO:0004198">
    <property type="term" value="F:calcium-dependent cysteine-type endopeptidase activity"/>
    <property type="evidence" value="ECO:0007669"/>
    <property type="project" value="InterPro"/>
</dbReference>
<dbReference type="Pfam" id="PF00648">
    <property type="entry name" value="Peptidase_C2"/>
    <property type="match status" value="1"/>
</dbReference>
<evidence type="ECO:0000256" key="5">
    <source>
        <dbReference type="PIRSR" id="PIRSR622684-1"/>
    </source>
</evidence>
<dbReference type="AlphaFoldDB" id="A0A2J7ZUJ7"/>
<dbReference type="OrthoDB" id="424753at2759"/>
<evidence type="ECO:0000313" key="9">
    <source>
        <dbReference type="EMBL" id="PNH03947.1"/>
    </source>
</evidence>
<reference evidence="9 10" key="1">
    <citation type="journal article" date="2017" name="Mol. Biol. Evol.">
        <title>The 4-celled Tetrabaena socialis nuclear genome reveals the essential components for genetic control of cell number at the origin of multicellularity in the volvocine lineage.</title>
        <authorList>
            <person name="Featherston J."/>
            <person name="Arakaki Y."/>
            <person name="Hanschen E.R."/>
            <person name="Ferris P.J."/>
            <person name="Michod R.E."/>
            <person name="Olson B.J.S.C."/>
            <person name="Nozaki H."/>
            <person name="Durand P.M."/>
        </authorList>
    </citation>
    <scope>NUCLEOTIDE SEQUENCE [LARGE SCALE GENOMIC DNA]</scope>
    <source>
        <strain evidence="9 10">NIES-571</strain>
    </source>
</reference>
<evidence type="ECO:0000256" key="7">
    <source>
        <dbReference type="SAM" id="Phobius"/>
    </source>
</evidence>
<dbReference type="PROSITE" id="PS50203">
    <property type="entry name" value="CALPAIN_CAT"/>
    <property type="match status" value="1"/>
</dbReference>
<comment type="caution">
    <text evidence="6">Lacks conserved residue(s) required for the propagation of feature annotation.</text>
</comment>
<dbReference type="PANTHER" id="PTHR10183:SF379">
    <property type="entry name" value="CALPAIN-5"/>
    <property type="match status" value="1"/>
</dbReference>
<evidence type="ECO:0000256" key="4">
    <source>
        <dbReference type="ARBA" id="ARBA00022807"/>
    </source>
</evidence>
<evidence type="ECO:0000256" key="2">
    <source>
        <dbReference type="ARBA" id="ARBA00022670"/>
    </source>
</evidence>
<dbReference type="SUPFAM" id="SSF54001">
    <property type="entry name" value="Cysteine proteinases"/>
    <property type="match status" value="1"/>
</dbReference>
<evidence type="ECO:0000259" key="8">
    <source>
        <dbReference type="PROSITE" id="PS50203"/>
    </source>
</evidence>
<name>A0A2J7ZUJ7_9CHLO</name>
<keyword evidence="4" id="KW-0788">Thiol protease</keyword>
<dbReference type="InterPro" id="IPR038765">
    <property type="entry name" value="Papain-like_cys_pep_sf"/>
</dbReference>
<organism evidence="9 10">
    <name type="scientific">Tetrabaena socialis</name>
    <dbReference type="NCBI Taxonomy" id="47790"/>
    <lineage>
        <taxon>Eukaryota</taxon>
        <taxon>Viridiplantae</taxon>
        <taxon>Chlorophyta</taxon>
        <taxon>core chlorophytes</taxon>
        <taxon>Chlorophyceae</taxon>
        <taxon>CS clade</taxon>
        <taxon>Chlamydomonadales</taxon>
        <taxon>Tetrabaenaceae</taxon>
        <taxon>Tetrabaena</taxon>
    </lineage>
</organism>
<dbReference type="InterPro" id="IPR000169">
    <property type="entry name" value="Pept_cys_AS"/>
</dbReference>
<sequence>MATKKETGSKEEKCISCLCLVKYLFSPVILIFMSFRIYVLGAAFAYVERLGRGVFCGLCVCANCTYKDRRFPRDHRSIGSFKGKSGTALDKEVTWRRIGEICAVAAPPQPKAKGAPSGSKPNASARLFSEGIEPSDICQGSLGDCWLMSALACLACQQGAIQQVFLTREYNMYGRYKVRLYDGIKRRWRTVVVDDYIPCGLGGLDGEQGQRSIRQQLVRA</sequence>
<keyword evidence="7" id="KW-0812">Transmembrane</keyword>
<dbReference type="EMBL" id="PGGS01000442">
    <property type="protein sequence ID" value="PNH03947.1"/>
    <property type="molecule type" value="Genomic_DNA"/>
</dbReference>
<evidence type="ECO:0000313" key="10">
    <source>
        <dbReference type="Proteomes" id="UP000236333"/>
    </source>
</evidence>
<evidence type="ECO:0000256" key="6">
    <source>
        <dbReference type="PROSITE-ProRule" id="PRU00239"/>
    </source>
</evidence>
<feature type="active site" evidence="5">
    <location>
        <position position="145"/>
    </location>
</feature>
<dbReference type="PANTHER" id="PTHR10183">
    <property type="entry name" value="CALPAIN"/>
    <property type="match status" value="1"/>
</dbReference>
<feature type="domain" description="Calpain catalytic" evidence="8">
    <location>
        <begin position="65"/>
        <end position="220"/>
    </location>
</feature>
<dbReference type="GO" id="GO:0006508">
    <property type="term" value="P:proteolysis"/>
    <property type="evidence" value="ECO:0007669"/>
    <property type="project" value="UniProtKB-KW"/>
</dbReference>
<protein>
    <submittedName>
        <fullName evidence="9">Calpain-D</fullName>
    </submittedName>
</protein>
<accession>A0A2J7ZUJ7</accession>